<evidence type="ECO:0000313" key="2">
    <source>
        <dbReference type="EMBL" id="OAG19190.1"/>
    </source>
</evidence>
<feature type="compositionally biased region" description="Polar residues" evidence="1">
    <location>
        <begin position="168"/>
        <end position="182"/>
    </location>
</feature>
<dbReference type="GeneID" id="29110841"/>
<feature type="compositionally biased region" description="Polar residues" evidence="1">
    <location>
        <begin position="104"/>
        <end position="129"/>
    </location>
</feature>
<dbReference type="OMA" id="QQGWTEQ"/>
<proteinExistence type="predicted"/>
<sequence length="210" mass="21637">MSSRPSLMPPTEGSFLSSGAFTPSGLTPNTRSEAEAAFTSNSVSQTDSAAPDPRLLPLMGAGGGNETATENGPTEAVRAYTGYRRPGMARASSANYENALKRAQQASVSSDFSADSETPENVTAGQTVASPSGTTPFPPPGQGVVPLNYGSTPAGAPQGDSIKKTRSRGLSLSGLAQQQGWSEQDYKRVYSAELLAEDPKNDAGYGTGPK</sequence>
<dbReference type="AlphaFoldDB" id="A0A177DJ08"/>
<reference evidence="2 3" key="1">
    <citation type="submission" date="2016-05" db="EMBL/GenBank/DDBJ databases">
        <title>Comparative analysis of secretome profiles of manganese(II)-oxidizing ascomycete fungi.</title>
        <authorList>
            <consortium name="DOE Joint Genome Institute"/>
            <person name="Zeiner C.A."/>
            <person name="Purvine S.O."/>
            <person name="Zink E.M."/>
            <person name="Wu S."/>
            <person name="Pasa-Tolic L."/>
            <person name="Chaput D.L."/>
            <person name="Haridas S."/>
            <person name="Grigoriev I.V."/>
            <person name="Santelli C.M."/>
            <person name="Hansel C.M."/>
        </authorList>
    </citation>
    <scope>NUCLEOTIDE SEQUENCE [LARGE SCALE GENOMIC DNA]</scope>
    <source>
        <strain evidence="2 3">SRC1lrK2f</strain>
    </source>
</reference>
<feature type="compositionally biased region" description="Polar residues" evidence="1">
    <location>
        <begin position="14"/>
        <end position="31"/>
    </location>
</feature>
<name>A0A177DJ08_ALTAL</name>
<evidence type="ECO:0000313" key="3">
    <source>
        <dbReference type="Proteomes" id="UP000077248"/>
    </source>
</evidence>
<dbReference type="EMBL" id="KV441481">
    <property type="protein sequence ID" value="OAG19190.1"/>
    <property type="molecule type" value="Genomic_DNA"/>
</dbReference>
<feature type="region of interest" description="Disordered" evidence="1">
    <location>
        <begin position="1"/>
        <end position="76"/>
    </location>
</feature>
<gene>
    <name evidence="2" type="ORF">CC77DRAFT_1021359</name>
</gene>
<dbReference type="Proteomes" id="UP000077248">
    <property type="component" value="Unassembled WGS sequence"/>
</dbReference>
<feature type="region of interest" description="Disordered" evidence="1">
    <location>
        <begin position="94"/>
        <end position="183"/>
    </location>
</feature>
<feature type="compositionally biased region" description="Polar residues" evidence="1">
    <location>
        <begin position="38"/>
        <end position="48"/>
    </location>
</feature>
<organism evidence="2 3">
    <name type="scientific">Alternaria alternata</name>
    <name type="common">Alternaria rot fungus</name>
    <name type="synonym">Torula alternata</name>
    <dbReference type="NCBI Taxonomy" id="5599"/>
    <lineage>
        <taxon>Eukaryota</taxon>
        <taxon>Fungi</taxon>
        <taxon>Dikarya</taxon>
        <taxon>Ascomycota</taxon>
        <taxon>Pezizomycotina</taxon>
        <taxon>Dothideomycetes</taxon>
        <taxon>Pleosporomycetidae</taxon>
        <taxon>Pleosporales</taxon>
        <taxon>Pleosporineae</taxon>
        <taxon>Pleosporaceae</taxon>
        <taxon>Alternaria</taxon>
        <taxon>Alternaria sect. Alternaria</taxon>
        <taxon>Alternaria alternata complex</taxon>
    </lineage>
</organism>
<dbReference type="KEGG" id="aalt:CC77DRAFT_1021359"/>
<keyword evidence="3" id="KW-1185">Reference proteome</keyword>
<protein>
    <submittedName>
        <fullName evidence="2">Uncharacterized protein</fullName>
    </submittedName>
</protein>
<evidence type="ECO:0000256" key="1">
    <source>
        <dbReference type="SAM" id="MobiDB-lite"/>
    </source>
</evidence>
<accession>A0A177DJ08</accession>
<dbReference type="RefSeq" id="XP_018384611.1">
    <property type="nucleotide sequence ID" value="XM_018525247.1"/>
</dbReference>
<dbReference type="VEuPathDB" id="FungiDB:CC77DRAFT_1021359"/>